<evidence type="ECO:0000313" key="3">
    <source>
        <dbReference type="Proteomes" id="UP000000588"/>
    </source>
</evidence>
<dbReference type="Proteomes" id="UP000000588">
    <property type="component" value="Chromosome"/>
</dbReference>
<proteinExistence type="predicted"/>
<feature type="region of interest" description="Disordered" evidence="1">
    <location>
        <begin position="1"/>
        <end position="54"/>
    </location>
</feature>
<dbReference type="EnsemblBacteria" id="AAQ65317">
    <property type="protein sequence ID" value="AAQ65317"/>
    <property type="gene ID" value="PG_0068"/>
</dbReference>
<dbReference type="EMBL" id="AE015924">
    <property type="protein sequence ID" value="AAQ65317.1"/>
    <property type="molecule type" value="Genomic_DNA"/>
</dbReference>
<protein>
    <submittedName>
        <fullName evidence="2">Uncharacterized protein</fullName>
    </submittedName>
</protein>
<reference evidence="2 3" key="1">
    <citation type="journal article" date="2003" name="J. Bacteriol.">
        <title>Complete genome sequence of the oral pathogenic bacterium Porphyromonas gingivalis strain W83.</title>
        <authorList>
            <person name="Nelson K."/>
            <person name="Fleishmann R."/>
            <person name="DeBoy R."/>
            <person name="Paulsen I."/>
            <person name="Fouts D."/>
            <person name="Eisen J."/>
            <person name="Daugherty S."/>
            <person name="Dodson R."/>
            <person name="Durkin A."/>
            <person name="Gwinn M."/>
            <person name="Haft D."/>
            <person name="Kolonay J."/>
            <person name="Nelson W."/>
            <person name="White O."/>
            <person name="Mason T."/>
            <person name="Tallon L."/>
            <person name="Gray J."/>
            <person name="Granger D."/>
            <person name="Tettelin H."/>
            <person name="Dong H."/>
            <person name="Galvin J."/>
            <person name="Duncan M."/>
            <person name="Dewhirst F."/>
            <person name="Fraser C."/>
        </authorList>
    </citation>
    <scope>NUCLEOTIDE SEQUENCE [LARGE SCALE GENOMIC DNA]</scope>
    <source>
        <strain evidence="3">ATCC BAA-308 / W83</strain>
    </source>
</reference>
<dbReference type="AlphaFoldDB" id="Q7MXU0"/>
<evidence type="ECO:0000313" key="2">
    <source>
        <dbReference type="EMBL" id="AAQ65317.1"/>
    </source>
</evidence>
<accession>Q7MXU0</accession>
<gene>
    <name evidence="2" type="ordered locus">PG_0068</name>
</gene>
<evidence type="ECO:0000256" key="1">
    <source>
        <dbReference type="SAM" id="MobiDB-lite"/>
    </source>
</evidence>
<dbReference type="KEGG" id="pgi:PG_0068"/>
<dbReference type="HOGENOM" id="CLU_2539717_0_0_10"/>
<organism evidence="2 3">
    <name type="scientific">Porphyromonas gingivalis (strain ATCC BAA-308 / W83)</name>
    <dbReference type="NCBI Taxonomy" id="242619"/>
    <lineage>
        <taxon>Bacteria</taxon>
        <taxon>Pseudomonadati</taxon>
        <taxon>Bacteroidota</taxon>
        <taxon>Bacteroidia</taxon>
        <taxon>Bacteroidales</taxon>
        <taxon>Porphyromonadaceae</taxon>
        <taxon>Porphyromonas</taxon>
    </lineage>
</organism>
<keyword evidence="3" id="KW-1185">Reference proteome</keyword>
<sequence>MAHTRSLQMLKAHSTRSALRQPQKKETGTNGNDPSVAPKNAQADSGKDERRGSQAMGWSCFGGCIKDEIFSVFGIGRKIIGRV</sequence>
<name>Q7MXU0_PORGI</name>